<gene>
    <name evidence="4" type="ORF">E1293_36800</name>
</gene>
<dbReference type="Pfam" id="PF07282">
    <property type="entry name" value="Cas12f1-like_TNB"/>
    <property type="match status" value="1"/>
</dbReference>
<evidence type="ECO:0000259" key="3">
    <source>
        <dbReference type="Pfam" id="PF07282"/>
    </source>
</evidence>
<accession>A0A4R5A934</accession>
<evidence type="ECO:0000313" key="4">
    <source>
        <dbReference type="EMBL" id="TDD68561.1"/>
    </source>
</evidence>
<feature type="domain" description="Cas12f1-like TNB" evidence="3">
    <location>
        <begin position="463"/>
        <end position="532"/>
    </location>
</feature>
<evidence type="ECO:0000313" key="5">
    <source>
        <dbReference type="Proteomes" id="UP000295578"/>
    </source>
</evidence>
<evidence type="ECO:0000256" key="2">
    <source>
        <dbReference type="SAM" id="MobiDB-lite"/>
    </source>
</evidence>
<comment type="caution">
    <text evidence="4">The sequence shown here is derived from an EMBL/GenBank/DDBJ whole genome shotgun (WGS) entry which is preliminary data.</text>
</comment>
<name>A0A4R5A934_9ACTN</name>
<proteinExistence type="predicted"/>
<dbReference type="AlphaFoldDB" id="A0A4R5A934"/>
<sequence>MRRKLPLGEGETCNVACARVALRGGVEESNGEALTASVLAVRVGWAADLAAGMAARLLCEHWNAADVSVLAGGAGPDGRPLPSHAWMALRRLGWALPDDAVPGEVKVNDRIVRMAQEQAGRTLRGAEHRAGVIAGILAAWPANPGKRTPEEWDAVRDAVPDGRSLPSNLIKARTRQIDAFLAEHGRLPTGVFDLEKPPRAAKMLILAAVDRQQATIERHDADPARVVLRLQLPTRPDPRAYRDWSWVACPITLPPTVPTRAVLHLPTLRPQGARVRADLSFTHAVPAARRTGHTIALGVDWGLNTLLSAGACRLHDDGIITTSGAGAMFRATGILGKRDRLRRESEHIHAKLDQYQRLALRPGEVDRRDASDTGSRKEHGLGTACESGLLAARHARLSTEKQRISAKRSELNNALAKQAARWAVDQALAADATVIYLEDLRSMEATGQGRTHNTRMSQTVRGQVVAWMRHLAAGTGIAVVAVPAHNTSRLCPGCLVPLKHCAAPDRPNDRGWKWARCSNPRCGWQGDRDHGAWRRIAARGLTHQTTTSTDRTTGKMTIHRVIHKFETRAVIAPAPAADTAPVRSDRSKTGARARNELDKPSVTTRPVPRRRGVPSTNPHPARQAGQAGQRPEGHAPKAPTAAPGQLPRAAHRGYQGVTTISTPARPRHTPRGAALGAGFHLHAHATPPRWADPLSRHTQHDYGSSADQRR</sequence>
<feature type="compositionally biased region" description="Polar residues" evidence="2">
    <location>
        <begin position="701"/>
        <end position="710"/>
    </location>
</feature>
<keyword evidence="1" id="KW-0238">DNA-binding</keyword>
<feature type="compositionally biased region" description="Low complexity" evidence="2">
    <location>
        <begin position="572"/>
        <end position="581"/>
    </location>
</feature>
<feature type="compositionally biased region" description="Basic and acidic residues" evidence="2">
    <location>
        <begin position="583"/>
        <end position="599"/>
    </location>
</feature>
<protein>
    <submittedName>
        <fullName evidence="4">Transposase</fullName>
    </submittedName>
</protein>
<dbReference type="EMBL" id="SMKY01000266">
    <property type="protein sequence ID" value="TDD68561.1"/>
    <property type="molecule type" value="Genomic_DNA"/>
</dbReference>
<evidence type="ECO:0000256" key="1">
    <source>
        <dbReference type="ARBA" id="ARBA00023125"/>
    </source>
</evidence>
<dbReference type="InterPro" id="IPR010095">
    <property type="entry name" value="Cas12f1-like_TNB"/>
</dbReference>
<dbReference type="OrthoDB" id="3492526at2"/>
<dbReference type="Proteomes" id="UP000295578">
    <property type="component" value="Unassembled WGS sequence"/>
</dbReference>
<reference evidence="4 5" key="1">
    <citation type="submission" date="2019-03" db="EMBL/GenBank/DDBJ databases">
        <title>Draft genome sequences of novel Actinobacteria.</title>
        <authorList>
            <person name="Sahin N."/>
            <person name="Ay H."/>
            <person name="Saygin H."/>
        </authorList>
    </citation>
    <scope>NUCLEOTIDE SEQUENCE [LARGE SCALE GENOMIC DNA]</scope>
    <source>
        <strain evidence="4 5">DSM 45941</strain>
    </source>
</reference>
<keyword evidence="5" id="KW-1185">Reference proteome</keyword>
<organism evidence="4 5">
    <name type="scientific">Actinomadura darangshiensis</name>
    <dbReference type="NCBI Taxonomy" id="705336"/>
    <lineage>
        <taxon>Bacteria</taxon>
        <taxon>Bacillati</taxon>
        <taxon>Actinomycetota</taxon>
        <taxon>Actinomycetes</taxon>
        <taxon>Streptosporangiales</taxon>
        <taxon>Thermomonosporaceae</taxon>
        <taxon>Actinomadura</taxon>
    </lineage>
</organism>
<dbReference type="GO" id="GO:0003677">
    <property type="term" value="F:DNA binding"/>
    <property type="evidence" value="ECO:0007669"/>
    <property type="project" value="UniProtKB-KW"/>
</dbReference>
<feature type="region of interest" description="Disordered" evidence="2">
    <location>
        <begin position="572"/>
        <end position="710"/>
    </location>
</feature>